<dbReference type="GO" id="GO:0016020">
    <property type="term" value="C:membrane"/>
    <property type="evidence" value="ECO:0007669"/>
    <property type="project" value="TreeGrafter"/>
</dbReference>
<gene>
    <name evidence="4" type="ORF">Cvel_3065</name>
</gene>
<dbReference type="Pfam" id="PF08910">
    <property type="entry name" value="Aida_N"/>
    <property type="match status" value="1"/>
</dbReference>
<sequence>MDPNNETALRKQWTTLFKQAVDEDSWGQVVEAQEHYVKLGGLITAKSSAMQNVASADRDLMNRLALCLSARAKVLRSTAEATEKDISHADMKLLSPFFEKLFVPSAGDTKIPIPSSKYESAPPCKPVAVGIVLSGDDDEPVATGGGATQMPAESVIKAAKSVGGTLVAVRIDRIGLKDAQVYINPTMTVIVADQLGTSLDTQDTPVAVEKRVNHVVFNNTVYLRVSLEQMQKEGCGIFFEFKHFKPKKNKMSVRCWAFMEMAELRKDEEIVLEIYHKPTDLRKRRLRLHSEKDLFLHVFPTFVKGGGGT</sequence>
<dbReference type="Gene3D" id="2.60.40.150">
    <property type="entry name" value="C2 domain"/>
    <property type="match status" value="1"/>
</dbReference>
<proteinExistence type="inferred from homology"/>
<accession>A0A0G4FC74</accession>
<dbReference type="InterPro" id="IPR035892">
    <property type="entry name" value="C2_domain_sf"/>
</dbReference>
<comment type="similarity">
    <text evidence="1">Belongs to the AIDA family.</text>
</comment>
<dbReference type="EMBL" id="CDMZ01000254">
    <property type="protein sequence ID" value="CEM10267.1"/>
    <property type="molecule type" value="Genomic_DNA"/>
</dbReference>
<evidence type="ECO:0000259" key="3">
    <source>
        <dbReference type="PROSITE" id="PS51911"/>
    </source>
</evidence>
<reference evidence="4" key="1">
    <citation type="submission" date="2014-11" db="EMBL/GenBank/DDBJ databases">
        <authorList>
            <person name="Otto D Thomas"/>
            <person name="Naeem Raeece"/>
        </authorList>
    </citation>
    <scope>NUCLEOTIDE SEQUENCE</scope>
</reference>
<evidence type="ECO:0000313" key="4">
    <source>
        <dbReference type="EMBL" id="CEM10267.1"/>
    </source>
</evidence>
<dbReference type="PANTHER" id="PTHR28654:SF1">
    <property type="entry name" value="AXIN INTERACTOR, DORSALIZATION-ASSOCIATED PROTEIN"/>
    <property type="match status" value="1"/>
</dbReference>
<dbReference type="Pfam" id="PF14186">
    <property type="entry name" value="Aida_C2"/>
    <property type="match status" value="1"/>
</dbReference>
<dbReference type="PANTHER" id="PTHR28654">
    <property type="entry name" value="AXIN INTERACTOR, DORSALIZATION-ASSOCIATED PROTEIN"/>
    <property type="match status" value="1"/>
</dbReference>
<dbReference type="InterPro" id="IPR025939">
    <property type="entry name" value="Aida_C"/>
</dbReference>
<dbReference type="InterPro" id="IPR023421">
    <property type="entry name" value="AIDA_N"/>
</dbReference>
<evidence type="ECO:0000256" key="1">
    <source>
        <dbReference type="ARBA" id="ARBA00007205"/>
    </source>
</evidence>
<dbReference type="GO" id="GO:0035091">
    <property type="term" value="F:phosphatidylinositol binding"/>
    <property type="evidence" value="ECO:0007669"/>
    <property type="project" value="TreeGrafter"/>
</dbReference>
<protein>
    <recommendedName>
        <fullName evidence="3">C2 Aida-type domain-containing protein</fullName>
    </recommendedName>
</protein>
<dbReference type="InterPro" id="IPR036818">
    <property type="entry name" value="AIDA_N_sf"/>
</dbReference>
<feature type="domain" description="C2 Aida-type" evidence="3">
    <location>
        <begin position="155"/>
        <end position="303"/>
    </location>
</feature>
<dbReference type="PROSITE" id="PS51911">
    <property type="entry name" value="C2_AIDA"/>
    <property type="match status" value="1"/>
</dbReference>
<evidence type="ECO:0000256" key="2">
    <source>
        <dbReference type="ARBA" id="ARBA00022473"/>
    </source>
</evidence>
<name>A0A0G4FC74_9ALVE</name>
<dbReference type="Gene3D" id="1.20.120.360">
    <property type="entry name" value="Axin interactor, dorsalization-associated protein, N-terminal domain"/>
    <property type="match status" value="1"/>
</dbReference>
<organism evidence="4">
    <name type="scientific">Chromera velia CCMP2878</name>
    <dbReference type="NCBI Taxonomy" id="1169474"/>
    <lineage>
        <taxon>Eukaryota</taxon>
        <taxon>Sar</taxon>
        <taxon>Alveolata</taxon>
        <taxon>Colpodellida</taxon>
        <taxon>Chromeraceae</taxon>
        <taxon>Chromera</taxon>
    </lineage>
</organism>
<keyword evidence="2" id="KW-0217">Developmental protein</keyword>
<dbReference type="AlphaFoldDB" id="A0A0G4FC74"/>
<dbReference type="SUPFAM" id="SSF109779">
    <property type="entry name" value="Domain from hypothetical 2610208m17rik protein"/>
    <property type="match status" value="1"/>
</dbReference>
<dbReference type="VEuPathDB" id="CryptoDB:Cvel_3065"/>